<evidence type="ECO:0000313" key="5">
    <source>
        <dbReference type="Proteomes" id="UP001457282"/>
    </source>
</evidence>
<keyword evidence="2" id="KW-0689">Ribosomal protein</keyword>
<keyword evidence="3" id="KW-0687">Ribonucleoprotein</keyword>
<dbReference type="GO" id="GO:0006412">
    <property type="term" value="P:translation"/>
    <property type="evidence" value="ECO:0007669"/>
    <property type="project" value="InterPro"/>
</dbReference>
<organism evidence="4 5">
    <name type="scientific">Rubus argutus</name>
    <name type="common">Southern blackberry</name>
    <dbReference type="NCBI Taxonomy" id="59490"/>
    <lineage>
        <taxon>Eukaryota</taxon>
        <taxon>Viridiplantae</taxon>
        <taxon>Streptophyta</taxon>
        <taxon>Embryophyta</taxon>
        <taxon>Tracheophyta</taxon>
        <taxon>Spermatophyta</taxon>
        <taxon>Magnoliopsida</taxon>
        <taxon>eudicotyledons</taxon>
        <taxon>Gunneridae</taxon>
        <taxon>Pentapetalae</taxon>
        <taxon>rosids</taxon>
        <taxon>fabids</taxon>
        <taxon>Rosales</taxon>
        <taxon>Rosaceae</taxon>
        <taxon>Rosoideae</taxon>
        <taxon>Rosoideae incertae sedis</taxon>
        <taxon>Rubus</taxon>
    </lineage>
</organism>
<comment type="caution">
    <text evidence="4">The sequence shown here is derived from an EMBL/GenBank/DDBJ whole genome shotgun (WGS) entry which is preliminary data.</text>
</comment>
<dbReference type="Proteomes" id="UP001457282">
    <property type="component" value="Unassembled WGS sequence"/>
</dbReference>
<keyword evidence="5" id="KW-1185">Reference proteome</keyword>
<dbReference type="GO" id="GO:0003735">
    <property type="term" value="F:structural constituent of ribosome"/>
    <property type="evidence" value="ECO:0007669"/>
    <property type="project" value="InterPro"/>
</dbReference>
<dbReference type="Pfam" id="PF16906">
    <property type="entry name" value="Ribosomal_L26"/>
    <property type="match status" value="1"/>
</dbReference>
<reference evidence="4 5" key="1">
    <citation type="journal article" date="2023" name="G3 (Bethesda)">
        <title>A chromosome-length genome assembly and annotation of blackberry (Rubus argutus, cv. 'Hillquist').</title>
        <authorList>
            <person name="Bruna T."/>
            <person name="Aryal R."/>
            <person name="Dudchenko O."/>
            <person name="Sargent D.J."/>
            <person name="Mead D."/>
            <person name="Buti M."/>
            <person name="Cavallini A."/>
            <person name="Hytonen T."/>
            <person name="Andres J."/>
            <person name="Pham M."/>
            <person name="Weisz D."/>
            <person name="Mascagni F."/>
            <person name="Usai G."/>
            <person name="Natali L."/>
            <person name="Bassil N."/>
            <person name="Fernandez G.E."/>
            <person name="Lomsadze A."/>
            <person name="Armour M."/>
            <person name="Olukolu B."/>
            <person name="Poorten T."/>
            <person name="Britton C."/>
            <person name="Davik J."/>
            <person name="Ashrafi H."/>
            <person name="Aiden E.L."/>
            <person name="Borodovsky M."/>
            <person name="Worthington M."/>
        </authorList>
    </citation>
    <scope>NUCLEOTIDE SEQUENCE [LARGE SCALE GENOMIC DNA]</scope>
    <source>
        <strain evidence="4">PI 553951</strain>
    </source>
</reference>
<dbReference type="PANTHER" id="PTHR11143">
    <property type="entry name" value="60S RIBOSOMAL PROTEIN L26 FAMILY MEMBER"/>
    <property type="match status" value="1"/>
</dbReference>
<dbReference type="InterPro" id="IPR005756">
    <property type="entry name" value="Ribosomal_uL24_euk/arc"/>
</dbReference>
<evidence type="ECO:0000313" key="4">
    <source>
        <dbReference type="EMBL" id="KAK9912113.1"/>
    </source>
</evidence>
<sequence length="108" mass="11865">MGSGREKRSRDRAGRAGSAVLEKVNGSIVNVGINPSKVAITKLRLNKDRKSLLDRKVKGRAAANKHKGTKFTAEDAERQLIFSWCSPPDHVLPCCGLVVEVDRAWARL</sequence>
<dbReference type="AlphaFoldDB" id="A0AAW1VZF7"/>
<name>A0AAW1VZF7_RUBAR</name>
<dbReference type="GO" id="GO:0015934">
    <property type="term" value="C:large ribosomal subunit"/>
    <property type="evidence" value="ECO:0007669"/>
    <property type="project" value="InterPro"/>
</dbReference>
<accession>A0AAW1VZF7</accession>
<evidence type="ECO:0000256" key="2">
    <source>
        <dbReference type="ARBA" id="ARBA00022980"/>
    </source>
</evidence>
<dbReference type="EMBL" id="JBEDUW010000007">
    <property type="protein sequence ID" value="KAK9912113.1"/>
    <property type="molecule type" value="Genomic_DNA"/>
</dbReference>
<evidence type="ECO:0000256" key="3">
    <source>
        <dbReference type="ARBA" id="ARBA00023274"/>
    </source>
</evidence>
<dbReference type="Gene3D" id="2.30.30.30">
    <property type="match status" value="1"/>
</dbReference>
<gene>
    <name evidence="4" type="ORF">M0R45_035987</name>
</gene>
<proteinExistence type="inferred from homology"/>
<dbReference type="InterPro" id="IPR014722">
    <property type="entry name" value="Rib_uL2_dom2"/>
</dbReference>
<evidence type="ECO:0000256" key="1">
    <source>
        <dbReference type="ARBA" id="ARBA00010618"/>
    </source>
</evidence>
<protein>
    <submittedName>
        <fullName evidence="4">Uncharacterized protein</fullName>
    </submittedName>
</protein>
<comment type="similarity">
    <text evidence="1">Belongs to the universal ribosomal protein uL24 family.</text>
</comment>